<keyword evidence="18" id="KW-0325">Glycoprotein</keyword>
<dbReference type="AlphaFoldDB" id="A0A819QDL7"/>
<name>A0A819QDL7_9BILA</name>
<dbReference type="Pfam" id="PF04389">
    <property type="entry name" value="Peptidase_M28"/>
    <property type="match status" value="1"/>
</dbReference>
<dbReference type="SUPFAM" id="SSF52025">
    <property type="entry name" value="PA domain"/>
    <property type="match status" value="1"/>
</dbReference>
<dbReference type="SUPFAM" id="SSF53187">
    <property type="entry name" value="Zn-dependent exopeptidases"/>
    <property type="match status" value="1"/>
</dbReference>
<proteinExistence type="inferred from homology"/>
<dbReference type="GO" id="GO:0005783">
    <property type="term" value="C:endoplasmic reticulum"/>
    <property type="evidence" value="ECO:0007669"/>
    <property type="project" value="UniProtKB-SubCell"/>
</dbReference>
<evidence type="ECO:0000313" key="25">
    <source>
        <dbReference type="Proteomes" id="UP000663868"/>
    </source>
</evidence>
<evidence type="ECO:0000256" key="10">
    <source>
        <dbReference type="ARBA" id="ARBA00022723"/>
    </source>
</evidence>
<evidence type="ECO:0000313" key="23">
    <source>
        <dbReference type="EMBL" id="CAF1442958.1"/>
    </source>
</evidence>
<sequence length="442" mass="48703">MQDDSLFIHKIAANILSSDASYNNIHYLTKNIGGRLSGSPHMYKAEAWGAQSLKDAGADAIILQECMVPHWVRGGVDKASVLYKDENGHQQTYTLNILALGNSNGTGAKGISAPMIRVNNFDDLEAKKNELKGKIVFYNNPFDDTLINTFDTYSKNVIYRGIGASRAAKYGALAVIIRSMTNSYNNNYPHTGALHYLDSFPKIPAAAMGLMDVKKLDSLFDKSIAVTASLYTYGKMLPDTIAHNIIGEIKGTEHPEEIITVGGHLDSWDPAEGANDDGTGITQTIEVLRVLKALNYQPKHTIRFVLFANEENGSRGAEKYADEAKAKNEKHVFALESDAGGFTPRGFFFDIDNDAVMQKINTWKPLFAPDYGDRFEKGGAGEDVGYLKVFHTPQAGLNPDSQRYFYIHHAASDVLENVDIREMKLGAINMAALIYLVDKYGL</sequence>
<evidence type="ECO:0000256" key="19">
    <source>
        <dbReference type="ARBA" id="ARBA00023228"/>
    </source>
</evidence>
<evidence type="ECO:0000259" key="22">
    <source>
        <dbReference type="Pfam" id="PF04389"/>
    </source>
</evidence>
<comment type="similarity">
    <text evidence="5">Belongs to the peptidase M28 family.</text>
</comment>
<dbReference type="GO" id="GO:0046872">
    <property type="term" value="F:metal ion binding"/>
    <property type="evidence" value="ECO:0007669"/>
    <property type="project" value="UniProtKB-KW"/>
</dbReference>
<evidence type="ECO:0000256" key="5">
    <source>
        <dbReference type="ARBA" id="ARBA00010918"/>
    </source>
</evidence>
<dbReference type="GO" id="GO:0070573">
    <property type="term" value="F:metallodipeptidase activity"/>
    <property type="evidence" value="ECO:0007669"/>
    <property type="project" value="InterPro"/>
</dbReference>
<gene>
    <name evidence="23" type="ORF">IZO911_LOCUS41909</name>
    <name evidence="24" type="ORF">KXQ929_LOCUS30031</name>
</gene>
<organism evidence="24 25">
    <name type="scientific">Adineta steineri</name>
    <dbReference type="NCBI Taxonomy" id="433720"/>
    <lineage>
        <taxon>Eukaryota</taxon>
        <taxon>Metazoa</taxon>
        <taxon>Spiralia</taxon>
        <taxon>Gnathifera</taxon>
        <taxon>Rotifera</taxon>
        <taxon>Eurotatoria</taxon>
        <taxon>Bdelloidea</taxon>
        <taxon>Adinetida</taxon>
        <taxon>Adinetidae</taxon>
        <taxon>Adineta</taxon>
    </lineage>
</organism>
<keyword evidence="15" id="KW-0333">Golgi apparatus</keyword>
<keyword evidence="13" id="KW-0256">Endoplasmic reticulum</keyword>
<keyword evidence="19" id="KW-0458">Lysosome</keyword>
<evidence type="ECO:0000256" key="1">
    <source>
        <dbReference type="ARBA" id="ARBA00004240"/>
    </source>
</evidence>
<evidence type="ECO:0000256" key="4">
    <source>
        <dbReference type="ARBA" id="ARBA00004613"/>
    </source>
</evidence>
<dbReference type="EMBL" id="CAJNOE010001682">
    <property type="protein sequence ID" value="CAF1442958.1"/>
    <property type="molecule type" value="Genomic_DNA"/>
</dbReference>
<dbReference type="GO" id="GO:0005764">
    <property type="term" value="C:lysosome"/>
    <property type="evidence" value="ECO:0007669"/>
    <property type="project" value="UniProtKB-SubCell"/>
</dbReference>
<dbReference type="InterPro" id="IPR007484">
    <property type="entry name" value="Peptidase_M28"/>
</dbReference>
<comment type="subcellular location">
    <subcellularLocation>
        <location evidence="1">Endoplasmic reticulum</location>
    </subcellularLocation>
    <subcellularLocation>
        <location evidence="3">Golgi apparatus</location>
    </subcellularLocation>
    <subcellularLocation>
        <location evidence="2">Lysosome</location>
    </subcellularLocation>
    <subcellularLocation>
        <location evidence="4">Secreted</location>
    </subcellularLocation>
</comment>
<evidence type="ECO:0000256" key="18">
    <source>
        <dbReference type="ARBA" id="ARBA00023180"/>
    </source>
</evidence>
<dbReference type="Proteomes" id="UP000663868">
    <property type="component" value="Unassembled WGS sequence"/>
</dbReference>
<evidence type="ECO:0000256" key="20">
    <source>
        <dbReference type="ARBA" id="ARBA00025833"/>
    </source>
</evidence>
<protein>
    <recommendedName>
        <fullName evidence="6">Carboxypeptidase Q</fullName>
    </recommendedName>
    <alternativeName>
        <fullName evidence="21">Plasma glutamate carboxypeptidase</fullName>
    </alternativeName>
</protein>
<evidence type="ECO:0000256" key="11">
    <source>
        <dbReference type="ARBA" id="ARBA00022729"/>
    </source>
</evidence>
<evidence type="ECO:0000256" key="13">
    <source>
        <dbReference type="ARBA" id="ARBA00022824"/>
    </source>
</evidence>
<comment type="subunit">
    <text evidence="20">Homodimer. The monomeric form is inactive while the homodimer is active.</text>
</comment>
<evidence type="ECO:0000256" key="3">
    <source>
        <dbReference type="ARBA" id="ARBA00004555"/>
    </source>
</evidence>
<feature type="domain" description="Peptidase M28" evidence="22">
    <location>
        <begin position="244"/>
        <end position="425"/>
    </location>
</feature>
<evidence type="ECO:0000256" key="9">
    <source>
        <dbReference type="ARBA" id="ARBA00022670"/>
    </source>
</evidence>
<evidence type="ECO:0000256" key="7">
    <source>
        <dbReference type="ARBA" id="ARBA00022525"/>
    </source>
</evidence>
<evidence type="ECO:0000256" key="6">
    <source>
        <dbReference type="ARBA" id="ARBA00014116"/>
    </source>
</evidence>
<evidence type="ECO:0000256" key="14">
    <source>
        <dbReference type="ARBA" id="ARBA00022833"/>
    </source>
</evidence>
<evidence type="ECO:0000256" key="21">
    <source>
        <dbReference type="ARBA" id="ARBA00033328"/>
    </source>
</evidence>
<evidence type="ECO:0000256" key="17">
    <source>
        <dbReference type="ARBA" id="ARBA00023145"/>
    </source>
</evidence>
<dbReference type="InterPro" id="IPR046450">
    <property type="entry name" value="PA_dom_sf"/>
</dbReference>
<keyword evidence="12" id="KW-0378">Hydrolase</keyword>
<comment type="caution">
    <text evidence="24">The sequence shown here is derived from an EMBL/GenBank/DDBJ whole genome shotgun (WGS) entry which is preliminary data.</text>
</comment>
<evidence type="ECO:0000313" key="24">
    <source>
        <dbReference type="EMBL" id="CAF4026840.1"/>
    </source>
</evidence>
<keyword evidence="10" id="KW-0479">Metal-binding</keyword>
<keyword evidence="9" id="KW-0645">Protease</keyword>
<keyword evidence="17" id="KW-0865">Zymogen</keyword>
<evidence type="ECO:0000256" key="15">
    <source>
        <dbReference type="ARBA" id="ARBA00023034"/>
    </source>
</evidence>
<dbReference type="EMBL" id="CAJOBB010003203">
    <property type="protein sequence ID" value="CAF4026840.1"/>
    <property type="molecule type" value="Genomic_DNA"/>
</dbReference>
<keyword evidence="16" id="KW-0482">Metalloprotease</keyword>
<dbReference type="PANTHER" id="PTHR12053:SF3">
    <property type="entry name" value="CARBOXYPEPTIDASE Q"/>
    <property type="match status" value="1"/>
</dbReference>
<dbReference type="PANTHER" id="PTHR12053">
    <property type="entry name" value="PROTEASE FAMILY M28 PLASMA GLUTAMATE CARBOXYPEPTIDASE-RELATED"/>
    <property type="match status" value="1"/>
</dbReference>
<keyword evidence="7" id="KW-0964">Secreted</keyword>
<evidence type="ECO:0000256" key="12">
    <source>
        <dbReference type="ARBA" id="ARBA00022801"/>
    </source>
</evidence>
<dbReference type="GO" id="GO:0005615">
    <property type="term" value="C:extracellular space"/>
    <property type="evidence" value="ECO:0007669"/>
    <property type="project" value="TreeGrafter"/>
</dbReference>
<keyword evidence="8" id="KW-0121">Carboxypeptidase</keyword>
<dbReference type="GO" id="GO:0006508">
    <property type="term" value="P:proteolysis"/>
    <property type="evidence" value="ECO:0007669"/>
    <property type="project" value="UniProtKB-KW"/>
</dbReference>
<keyword evidence="11" id="KW-0732">Signal</keyword>
<keyword evidence="14" id="KW-0862">Zinc</keyword>
<evidence type="ECO:0000256" key="16">
    <source>
        <dbReference type="ARBA" id="ARBA00023049"/>
    </source>
</evidence>
<dbReference type="Gene3D" id="3.50.30.30">
    <property type="match status" value="1"/>
</dbReference>
<evidence type="ECO:0000256" key="8">
    <source>
        <dbReference type="ARBA" id="ARBA00022645"/>
    </source>
</evidence>
<dbReference type="GO" id="GO:0043171">
    <property type="term" value="P:peptide catabolic process"/>
    <property type="evidence" value="ECO:0007669"/>
    <property type="project" value="TreeGrafter"/>
</dbReference>
<evidence type="ECO:0000256" key="2">
    <source>
        <dbReference type="ARBA" id="ARBA00004371"/>
    </source>
</evidence>
<accession>A0A819QDL7</accession>
<dbReference type="Gene3D" id="3.40.630.10">
    <property type="entry name" value="Zn peptidases"/>
    <property type="match status" value="1"/>
</dbReference>
<dbReference type="GO" id="GO:0004180">
    <property type="term" value="F:carboxypeptidase activity"/>
    <property type="evidence" value="ECO:0007669"/>
    <property type="project" value="UniProtKB-KW"/>
</dbReference>
<dbReference type="GO" id="GO:0005794">
    <property type="term" value="C:Golgi apparatus"/>
    <property type="evidence" value="ECO:0007669"/>
    <property type="project" value="UniProtKB-SubCell"/>
</dbReference>
<reference evidence="24" key="1">
    <citation type="submission" date="2021-02" db="EMBL/GenBank/DDBJ databases">
        <authorList>
            <person name="Nowell W R."/>
        </authorList>
    </citation>
    <scope>NUCLEOTIDE SEQUENCE</scope>
</reference>
<dbReference type="Proteomes" id="UP000663860">
    <property type="component" value="Unassembled WGS sequence"/>
</dbReference>
<dbReference type="InterPro" id="IPR039866">
    <property type="entry name" value="CPQ"/>
</dbReference>